<dbReference type="InterPro" id="IPR016186">
    <property type="entry name" value="C-type_lectin-like/link_sf"/>
</dbReference>
<dbReference type="InterPro" id="IPR008979">
    <property type="entry name" value="Galactose-bd-like_sf"/>
</dbReference>
<dbReference type="GO" id="GO:0005886">
    <property type="term" value="C:plasma membrane"/>
    <property type="evidence" value="ECO:0007669"/>
    <property type="project" value="TreeGrafter"/>
</dbReference>
<keyword evidence="8" id="KW-0547">Nucleotide-binding</keyword>
<dbReference type="PROSITE" id="PS00452">
    <property type="entry name" value="GUANYLATE_CYCLASE_1"/>
    <property type="match status" value="1"/>
</dbReference>
<keyword evidence="5 20" id="KW-0812">Transmembrane</keyword>
<keyword evidence="17" id="KW-0768">Sushi</keyword>
<dbReference type="CDD" id="cd00033">
    <property type="entry name" value="CCP"/>
    <property type="match status" value="4"/>
</dbReference>
<evidence type="ECO:0000256" key="3">
    <source>
        <dbReference type="ARBA" id="ARBA00004141"/>
    </source>
</evidence>
<keyword evidence="14 20" id="KW-0472">Membrane</keyword>
<comment type="caution">
    <text evidence="17">Lacks conserved residue(s) required for the propagation of feature annotation.</text>
</comment>
<comment type="catalytic activity">
    <reaction evidence="1">
        <text>ATP = 3',5'-cyclic AMP + diphosphate</text>
        <dbReference type="Rhea" id="RHEA:15389"/>
        <dbReference type="ChEBI" id="CHEBI:30616"/>
        <dbReference type="ChEBI" id="CHEBI:33019"/>
        <dbReference type="ChEBI" id="CHEBI:58165"/>
        <dbReference type="EC" id="4.6.1.1"/>
    </reaction>
</comment>
<feature type="region of interest" description="Disordered" evidence="19">
    <location>
        <begin position="1135"/>
        <end position="1156"/>
    </location>
</feature>
<dbReference type="FunFam" id="2.10.70.10:FF:000112">
    <property type="entry name" value="Uncharacterized protein, isoform C"/>
    <property type="match status" value="1"/>
</dbReference>
<proteinExistence type="inferred from homology"/>
<comment type="subcellular location">
    <subcellularLocation>
        <location evidence="3">Membrane</location>
        <topology evidence="3">Multi-pass membrane protein</topology>
    </subcellularLocation>
</comment>
<dbReference type="PROSITE" id="PS50041">
    <property type="entry name" value="C_TYPE_LECTIN_2"/>
    <property type="match status" value="1"/>
</dbReference>
<dbReference type="InterPro" id="IPR032628">
    <property type="entry name" value="AC_N"/>
</dbReference>
<dbReference type="PANTHER" id="PTHR45627:SF23">
    <property type="entry name" value="AT30656P-RELATED"/>
    <property type="match status" value="1"/>
</dbReference>
<feature type="transmembrane region" description="Helical" evidence="20">
    <location>
        <begin position="163"/>
        <end position="179"/>
    </location>
</feature>
<dbReference type="GO" id="GO:0007189">
    <property type="term" value="P:adenylate cyclase-activating G protein-coupled receptor signaling pathway"/>
    <property type="evidence" value="ECO:0007669"/>
    <property type="project" value="TreeGrafter"/>
</dbReference>
<organism evidence="21">
    <name type="scientific">Cyprideis torosa</name>
    <dbReference type="NCBI Taxonomy" id="163714"/>
    <lineage>
        <taxon>Eukaryota</taxon>
        <taxon>Metazoa</taxon>
        <taxon>Ecdysozoa</taxon>
        <taxon>Arthropoda</taxon>
        <taxon>Crustacea</taxon>
        <taxon>Oligostraca</taxon>
        <taxon>Ostracoda</taxon>
        <taxon>Podocopa</taxon>
        <taxon>Podocopida</taxon>
        <taxon>Cytherocopina</taxon>
        <taxon>Cytheroidea</taxon>
        <taxon>Cytherideidae</taxon>
        <taxon>Cyprideis</taxon>
    </lineage>
</organism>
<dbReference type="InterPro" id="IPR035976">
    <property type="entry name" value="Sushi/SCR/CCP_sf"/>
</dbReference>
<evidence type="ECO:0000256" key="2">
    <source>
        <dbReference type="ARBA" id="ARBA00001946"/>
    </source>
</evidence>
<evidence type="ECO:0000256" key="10">
    <source>
        <dbReference type="ARBA" id="ARBA00022840"/>
    </source>
</evidence>
<comment type="similarity">
    <text evidence="18">Belongs to the adenylyl cyclase class-4/guanylyl cyclase family.</text>
</comment>
<dbReference type="PANTHER" id="PTHR45627">
    <property type="entry name" value="ADENYLATE CYCLASE TYPE 1"/>
    <property type="match status" value="1"/>
</dbReference>
<dbReference type="SUPFAM" id="SSF57535">
    <property type="entry name" value="Complement control module/SCR domain"/>
    <property type="match status" value="4"/>
</dbReference>
<feature type="transmembrane region" description="Helical" evidence="20">
    <location>
        <begin position="685"/>
        <end position="703"/>
    </location>
</feature>
<dbReference type="GO" id="GO:0006171">
    <property type="term" value="P:cAMP biosynthetic process"/>
    <property type="evidence" value="ECO:0007669"/>
    <property type="project" value="UniProtKB-KW"/>
</dbReference>
<dbReference type="InterPro" id="IPR018378">
    <property type="entry name" value="C-type_lectin_CS"/>
</dbReference>
<feature type="transmembrane region" description="Helical" evidence="20">
    <location>
        <begin position="657"/>
        <end position="676"/>
    </location>
</feature>
<gene>
    <name evidence="21" type="ORF">CTOB1V02_LOCUS220</name>
</gene>
<dbReference type="InterPro" id="IPR006585">
    <property type="entry name" value="FTP1"/>
</dbReference>
<dbReference type="FunFam" id="3.30.70.1230:FF:000024">
    <property type="entry name" value="ACXA, isoform A"/>
    <property type="match status" value="1"/>
</dbReference>
<dbReference type="PROSITE" id="PS00615">
    <property type="entry name" value="C_TYPE_LECTIN_1"/>
    <property type="match status" value="1"/>
</dbReference>
<evidence type="ECO:0000256" key="9">
    <source>
        <dbReference type="ARBA" id="ARBA00022837"/>
    </source>
</evidence>
<dbReference type="Gene3D" id="3.30.70.1230">
    <property type="entry name" value="Nucleotide cyclase"/>
    <property type="match status" value="2"/>
</dbReference>
<keyword evidence="7" id="KW-0732">Signal</keyword>
<feature type="transmembrane region" description="Helical" evidence="20">
    <location>
        <begin position="1693"/>
        <end position="1717"/>
    </location>
</feature>
<dbReference type="GO" id="GO:0035556">
    <property type="term" value="P:intracellular signal transduction"/>
    <property type="evidence" value="ECO:0007669"/>
    <property type="project" value="InterPro"/>
</dbReference>
<evidence type="ECO:0000256" key="6">
    <source>
        <dbReference type="ARBA" id="ARBA00022723"/>
    </source>
</evidence>
<reference evidence="21" key="1">
    <citation type="submission" date="2020-11" db="EMBL/GenBank/DDBJ databases">
        <authorList>
            <person name="Tran Van P."/>
        </authorList>
    </citation>
    <scope>NUCLEOTIDE SEQUENCE</scope>
</reference>
<dbReference type="PROSITE" id="PS50125">
    <property type="entry name" value="GUANYLATE_CYCLASE_2"/>
    <property type="match status" value="2"/>
</dbReference>
<evidence type="ECO:0000313" key="21">
    <source>
        <dbReference type="EMBL" id="CAD7222205.1"/>
    </source>
</evidence>
<keyword evidence="15 17" id="KW-1015">Disulfide bond</keyword>
<dbReference type="GO" id="GO:0004016">
    <property type="term" value="F:adenylate cyclase activity"/>
    <property type="evidence" value="ECO:0007669"/>
    <property type="project" value="UniProtKB-EC"/>
</dbReference>
<dbReference type="InterPro" id="IPR000436">
    <property type="entry name" value="Sushi_SCR_CCP_dom"/>
</dbReference>
<evidence type="ECO:0000256" key="8">
    <source>
        <dbReference type="ARBA" id="ARBA00022741"/>
    </source>
</evidence>
<dbReference type="Pfam" id="PF00059">
    <property type="entry name" value="Lectin_C"/>
    <property type="match status" value="1"/>
</dbReference>
<dbReference type="InterPro" id="IPR016187">
    <property type="entry name" value="CTDL_fold"/>
</dbReference>
<evidence type="ECO:0000256" key="13">
    <source>
        <dbReference type="ARBA" id="ARBA00022998"/>
    </source>
</evidence>
<evidence type="ECO:0000256" key="5">
    <source>
        <dbReference type="ARBA" id="ARBA00022692"/>
    </source>
</evidence>
<dbReference type="PROSITE" id="PS50923">
    <property type="entry name" value="SUSHI"/>
    <property type="match status" value="4"/>
</dbReference>
<feature type="region of interest" description="Disordered" evidence="19">
    <location>
        <begin position="1812"/>
        <end position="1834"/>
    </location>
</feature>
<evidence type="ECO:0000256" key="7">
    <source>
        <dbReference type="ARBA" id="ARBA00022729"/>
    </source>
</evidence>
<feature type="region of interest" description="Disordered" evidence="19">
    <location>
        <begin position="1721"/>
        <end position="1747"/>
    </location>
</feature>
<evidence type="ECO:0000256" key="11">
    <source>
        <dbReference type="ARBA" id="ARBA00022842"/>
    </source>
</evidence>
<dbReference type="SUPFAM" id="SSF55073">
    <property type="entry name" value="Nucleotide cyclase"/>
    <property type="match status" value="2"/>
</dbReference>
<keyword evidence="16 18" id="KW-0456">Lyase</keyword>
<dbReference type="EMBL" id="OB660036">
    <property type="protein sequence ID" value="CAD7222205.1"/>
    <property type="molecule type" value="Genomic_DNA"/>
</dbReference>
<evidence type="ECO:0000256" key="18">
    <source>
        <dbReference type="RuleBase" id="RU000405"/>
    </source>
</evidence>
<feature type="disulfide bond" evidence="17">
    <location>
        <begin position="1435"/>
        <end position="1462"/>
    </location>
</feature>
<keyword evidence="9" id="KW-0106">Calcium</keyword>
<feature type="transmembrane region" description="Helical" evidence="20">
    <location>
        <begin position="96"/>
        <end position="117"/>
    </location>
</feature>
<dbReference type="InterPro" id="IPR001054">
    <property type="entry name" value="A/G_cyclase"/>
</dbReference>
<evidence type="ECO:0000256" key="12">
    <source>
        <dbReference type="ARBA" id="ARBA00022989"/>
    </source>
</evidence>
<name>A0A7R8W4U4_9CRUS</name>
<feature type="transmembrane region" description="Helical" evidence="20">
    <location>
        <begin position="186"/>
        <end position="206"/>
    </location>
</feature>
<dbReference type="Pfam" id="PF16214">
    <property type="entry name" value="AC_N"/>
    <property type="match status" value="1"/>
</dbReference>
<keyword evidence="13" id="KW-0115">cAMP biosynthesis</keyword>
<dbReference type="InterPro" id="IPR029787">
    <property type="entry name" value="Nucleotide_cyclase"/>
</dbReference>
<feature type="compositionally biased region" description="Polar residues" evidence="19">
    <location>
        <begin position="1765"/>
        <end position="1776"/>
    </location>
</feature>
<dbReference type="Pfam" id="PF22633">
    <property type="entry name" value="F5_F8_type_C_2"/>
    <property type="match status" value="1"/>
</dbReference>
<evidence type="ECO:0000256" key="14">
    <source>
        <dbReference type="ARBA" id="ARBA00023136"/>
    </source>
</evidence>
<dbReference type="SMART" id="SM00034">
    <property type="entry name" value="CLECT"/>
    <property type="match status" value="1"/>
</dbReference>
<evidence type="ECO:0000256" key="19">
    <source>
        <dbReference type="SAM" id="MobiDB-lite"/>
    </source>
</evidence>
<dbReference type="SMART" id="SM00032">
    <property type="entry name" value="CCP"/>
    <property type="match status" value="4"/>
</dbReference>
<feature type="region of interest" description="Disordered" evidence="19">
    <location>
        <begin position="1765"/>
        <end position="1784"/>
    </location>
</feature>
<feature type="compositionally biased region" description="Polar residues" evidence="19">
    <location>
        <begin position="1147"/>
        <end position="1156"/>
    </location>
</feature>
<feature type="transmembrane region" description="Helical" evidence="20">
    <location>
        <begin position="580"/>
        <end position="598"/>
    </location>
</feature>
<comment type="cofactor">
    <cofactor evidence="2">
        <name>Mg(2+)</name>
        <dbReference type="ChEBI" id="CHEBI:18420"/>
    </cofactor>
</comment>
<dbReference type="Pfam" id="PF00084">
    <property type="entry name" value="Sushi"/>
    <property type="match status" value="4"/>
</dbReference>
<feature type="compositionally biased region" description="Basic residues" evidence="19">
    <location>
        <begin position="1598"/>
        <end position="1608"/>
    </location>
</feature>
<feature type="region of interest" description="Disordered" evidence="19">
    <location>
        <begin position="1574"/>
        <end position="1649"/>
    </location>
</feature>
<keyword evidence="12 20" id="KW-1133">Transmembrane helix</keyword>
<evidence type="ECO:0000256" key="17">
    <source>
        <dbReference type="PROSITE-ProRule" id="PRU00302"/>
    </source>
</evidence>
<dbReference type="Gene3D" id="2.10.70.10">
    <property type="entry name" value="Complement Module, domain 1"/>
    <property type="match status" value="4"/>
</dbReference>
<dbReference type="Pfam" id="PF00211">
    <property type="entry name" value="Guanylate_cyc"/>
    <property type="match status" value="2"/>
</dbReference>
<evidence type="ECO:0000256" key="20">
    <source>
        <dbReference type="SAM" id="Phobius"/>
    </source>
</evidence>
<evidence type="ECO:0000256" key="1">
    <source>
        <dbReference type="ARBA" id="ARBA00001593"/>
    </source>
</evidence>
<dbReference type="CDD" id="cd00037">
    <property type="entry name" value="CLECT"/>
    <property type="match status" value="1"/>
</dbReference>
<feature type="disulfide bond" evidence="17">
    <location>
        <begin position="1495"/>
        <end position="1522"/>
    </location>
</feature>
<accession>A0A7R8W4U4</accession>
<dbReference type="Gene3D" id="3.10.100.10">
    <property type="entry name" value="Mannose-Binding Protein A, subunit A"/>
    <property type="match status" value="1"/>
</dbReference>
<dbReference type="GO" id="GO:0046872">
    <property type="term" value="F:metal ion binding"/>
    <property type="evidence" value="ECO:0007669"/>
    <property type="project" value="UniProtKB-KW"/>
</dbReference>
<protein>
    <recommendedName>
        <fullName evidence="4">adenylate cyclase</fullName>
        <ecNumber evidence="4">4.6.1.1</ecNumber>
    </recommendedName>
</protein>
<dbReference type="CDD" id="cd07302">
    <property type="entry name" value="CHD"/>
    <property type="match status" value="2"/>
</dbReference>
<dbReference type="SMART" id="SM00044">
    <property type="entry name" value="CYCc"/>
    <property type="match status" value="2"/>
</dbReference>
<dbReference type="InterPro" id="IPR001304">
    <property type="entry name" value="C-type_lectin-like"/>
</dbReference>
<feature type="compositionally biased region" description="Basic residues" evidence="19">
    <location>
        <begin position="1813"/>
        <end position="1828"/>
    </location>
</feature>
<feature type="compositionally biased region" description="Polar residues" evidence="19">
    <location>
        <begin position="1736"/>
        <end position="1745"/>
    </location>
</feature>
<dbReference type="SMART" id="SM00607">
    <property type="entry name" value="FTP"/>
    <property type="match status" value="1"/>
</dbReference>
<feature type="disulfide bond" evidence="17">
    <location>
        <begin position="1527"/>
        <end position="1570"/>
    </location>
</feature>
<dbReference type="GO" id="GO:0005524">
    <property type="term" value="F:ATP binding"/>
    <property type="evidence" value="ECO:0007669"/>
    <property type="project" value="UniProtKB-KW"/>
</dbReference>
<dbReference type="SUPFAM" id="SSF49785">
    <property type="entry name" value="Galactose-binding domain-like"/>
    <property type="match status" value="1"/>
</dbReference>
<dbReference type="InterPro" id="IPR018297">
    <property type="entry name" value="A/G_cyclase_CS"/>
</dbReference>
<keyword evidence="10" id="KW-0067">ATP-binding</keyword>
<dbReference type="OrthoDB" id="547680at2759"/>
<keyword evidence="11" id="KW-0460">Magnesium</keyword>
<feature type="transmembrane region" description="Helical" evidence="20">
    <location>
        <begin position="218"/>
        <end position="236"/>
    </location>
</feature>
<feature type="transmembrane region" description="Helical" evidence="20">
    <location>
        <begin position="129"/>
        <end position="151"/>
    </location>
</feature>
<sequence>MSMSLSVWSHYGDADDDEDYKQLDTNEKEWSLGFLKCTFKNRDLEALYQDYQLRLQYSQFIVYLVLQTFVSILTALTSITWFAVTGTEKDSVVEVLPVDFFGNFLLASVCIGMLVYFRDESKFQKNRIMRIVSSILCLFILEMLQLGVSLMKGNRLDTRTAEYDWNFYILIVVYVFFPFRKKLHAFTAGFLVTISQLLMIALDFYLDDDAIQIERMAGDAFVLLGGNVMGVYFRYVNETIARHSFFDKRASVGAKLKLKYEQEQEENLLQSILPKYLADKVIGEGRRDAVFNGGNNKDFWDLHIVPFKNVTILFADIVNFTPLTKKLEVHELVRMLNDLFERFDQLAKMNDCLRIKILGDCYYCVSGIPNPTEKHSINCVKMGLGMIHVIHTVRADSRSPEVRNVDMRIGVHSGDVFSGVMGRVKLQFDIWSQDVNIANHMEQAGSPGCVHLTEATIRSLGELQRSRLNYHEGKSDDYLKHKKVNSYLLPLEDNLHLLPENIHMATAELRSVASPEAMTDTIGKFQNMLRQGNAAVEKAIQEMPLGIFSEWFHPSGINPIFLTYPTLQKELSYISSPDPLLKLSLAAAFGVVITMGIVQAFTVVNGSVAIALSTVPTIACALSDTKPCPFQQYVARDHLLAMTVIFVFYRFHLLFKLSLMVIDTIIFILIIFGNVWSGSELREDYYLQNIHFFFLALVTFHVIDRQSEYLSRMDYNWRVSQMKEHEEANKILNKNRELLRSILPENVANFYLDSTKATELYHERYYSVAVMFATIPNFKPKFDRPDEMENSLISSQEEWAKNAIDNSGVQDLKILNIILTKFDEVLATRFKMVEKIKLVGTTYMAAMGLQTAETYKPEFADEDPSENPIAIKNATVLVDFAVELMDVLKQTNRSMQSNYKLRIGIACGPLMAGVIGTTKPFYDIWGDTVNMASRLDYTGAPDNIHIREDVHSMLRAKGITCQSRGLTKIKGVDLPVQTYFVDIESVRRCRDDLDYQRDALPSLPRRKMPDMAKNMRMISDPGSAILGRCGFPGSPAHSIVTFSPEGEIRTGTVATYSCDWGFELLGTSTRRVCSENGTWVPDGIPFCATKFSKEYSDDKGDLNAVNHNSLQYLKGEVNKVVLNVAAGKAPMQSTVAEAGRPHKAVDGSTSTRYDPETCTLTQPEPAPWWYINLLEPYLVQVVRIDFGMACCGDNPVTIVVRVGNNKPTLRANPICNKFSGVLQEGRQLYLPCNLPMEGAFVSIHLEGAPGQQLSICETFVYTDLALPIERCPSFRDQPPGSTATYNGTCYTFYNRQPMSFDEAQQFCADRGGSLIDKANPALQGFFSWELFRRHRADPRGQYWMGARRDPTNPRNWLWISGKDVTISFWNLPGGNGDCARFDGTQRWLWADTNCRSKLNFICQHEPLGCGRPEQPPNSTILAQNFDVGSKVEYRCDAGHLLVGPVQRVCLRSGFYNEFPPTCRYIECGLPAPIPHGNYELVNGSRTYLNMVVYRCDEGFNLVGRAELTCDVDRRWNGPPPRCEPVYCPQPPTIRHGSFRLSTNSTVLGTVVQYYCRSDRYTLVGPNKIVCGKDGIYDQRPPTCRENPKKEEILESVVRRPRPTRRPRPVKPDEEDYSLAREDTDVDSPLEELPTIPDSPAPLPPIDEGYPQKPIDNEIPDSVNIRSDQHPGIDVPSSSQEEASVGIAGPNSEIIIALGIFGGIVFLAVVITIIVILVRRNQNSRPRRHRGSRDSDTVSSFDSTGSEGRGLSKYYKRAWEDLGASSSKAGMSNSGVNKHQVAGRRETLDVPAGYSREGMRGDGEIVVSDVFKQEKKRHHHHHHHHKHHPPPSSRY</sequence>
<feature type="transmembrane region" description="Helical" evidence="20">
    <location>
        <begin position="60"/>
        <end position="84"/>
    </location>
</feature>
<evidence type="ECO:0000256" key="16">
    <source>
        <dbReference type="ARBA" id="ARBA00023239"/>
    </source>
</evidence>
<keyword evidence="6" id="KW-0479">Metal-binding</keyword>
<dbReference type="SUPFAM" id="SSF56436">
    <property type="entry name" value="C-type lectin-like"/>
    <property type="match status" value="1"/>
</dbReference>
<dbReference type="EC" id="4.6.1.1" evidence="4"/>
<evidence type="ECO:0000256" key="15">
    <source>
        <dbReference type="ARBA" id="ARBA00023157"/>
    </source>
</evidence>
<evidence type="ECO:0000256" key="4">
    <source>
        <dbReference type="ARBA" id="ARBA00012201"/>
    </source>
</evidence>
<dbReference type="Gene3D" id="2.60.120.260">
    <property type="entry name" value="Galactose-binding domain-like"/>
    <property type="match status" value="1"/>
</dbReference>